<reference evidence="8 9" key="1">
    <citation type="journal article" date="2023" name="Commun. Biol.">
        <title>Genome analysis of Parmales, the sister group of diatoms, reveals the evolutionary specialization of diatoms from phago-mixotrophs to photoautotrophs.</title>
        <authorList>
            <person name="Ban H."/>
            <person name="Sato S."/>
            <person name="Yoshikawa S."/>
            <person name="Yamada K."/>
            <person name="Nakamura Y."/>
            <person name="Ichinomiya M."/>
            <person name="Sato N."/>
            <person name="Blanc-Mathieu R."/>
            <person name="Endo H."/>
            <person name="Kuwata A."/>
            <person name="Ogata H."/>
        </authorList>
    </citation>
    <scope>NUCLEOTIDE SEQUENCE [LARGE SCALE GENOMIC DNA]</scope>
</reference>
<comment type="caution">
    <text evidence="8">The sequence shown here is derived from an EMBL/GenBank/DDBJ whole genome shotgun (WGS) entry which is preliminary data.</text>
</comment>
<protein>
    <recommendedName>
        <fullName evidence="7">Major facilitator superfamily (MFS) profile domain-containing protein</fullName>
    </recommendedName>
</protein>
<keyword evidence="9" id="KW-1185">Reference proteome</keyword>
<dbReference type="PROSITE" id="PS50850">
    <property type="entry name" value="MFS"/>
    <property type="match status" value="1"/>
</dbReference>
<dbReference type="Gene3D" id="1.20.1250.20">
    <property type="entry name" value="MFS general substrate transporter like domains"/>
    <property type="match status" value="2"/>
</dbReference>
<dbReference type="InterPro" id="IPR049680">
    <property type="entry name" value="FLVCR1-2_SLC49-like"/>
</dbReference>
<feature type="transmembrane region" description="Helical" evidence="6">
    <location>
        <begin position="79"/>
        <end position="98"/>
    </location>
</feature>
<evidence type="ECO:0000259" key="7">
    <source>
        <dbReference type="PROSITE" id="PS50850"/>
    </source>
</evidence>
<dbReference type="EMBL" id="BRYB01000043">
    <property type="protein sequence ID" value="GMI21244.1"/>
    <property type="molecule type" value="Genomic_DNA"/>
</dbReference>
<keyword evidence="3 6" id="KW-1133">Transmembrane helix</keyword>
<feature type="transmembrane region" description="Helical" evidence="6">
    <location>
        <begin position="110"/>
        <end position="131"/>
    </location>
</feature>
<feature type="transmembrane region" description="Helical" evidence="6">
    <location>
        <begin position="365"/>
        <end position="388"/>
    </location>
</feature>
<feature type="transmembrane region" description="Helical" evidence="6">
    <location>
        <begin position="271"/>
        <end position="293"/>
    </location>
</feature>
<evidence type="ECO:0000313" key="8">
    <source>
        <dbReference type="EMBL" id="GMI21244.1"/>
    </source>
</evidence>
<feature type="compositionally biased region" description="Gly residues" evidence="5">
    <location>
        <begin position="438"/>
        <end position="453"/>
    </location>
</feature>
<accession>A0ABQ6M7W3</accession>
<evidence type="ECO:0000256" key="3">
    <source>
        <dbReference type="ARBA" id="ARBA00022989"/>
    </source>
</evidence>
<proteinExistence type="predicted"/>
<gene>
    <name evidence="8" type="ORF">TeGR_g11820</name>
</gene>
<dbReference type="InterPro" id="IPR011701">
    <property type="entry name" value="MFS"/>
</dbReference>
<dbReference type="InterPro" id="IPR036259">
    <property type="entry name" value="MFS_trans_sf"/>
</dbReference>
<evidence type="ECO:0000256" key="5">
    <source>
        <dbReference type="SAM" id="MobiDB-lite"/>
    </source>
</evidence>
<organism evidence="8 9">
    <name type="scientific">Tetraparma gracilis</name>
    <dbReference type="NCBI Taxonomy" id="2962635"/>
    <lineage>
        <taxon>Eukaryota</taxon>
        <taxon>Sar</taxon>
        <taxon>Stramenopiles</taxon>
        <taxon>Ochrophyta</taxon>
        <taxon>Bolidophyceae</taxon>
        <taxon>Parmales</taxon>
        <taxon>Triparmaceae</taxon>
        <taxon>Tetraparma</taxon>
    </lineage>
</organism>
<dbReference type="Proteomes" id="UP001165060">
    <property type="component" value="Unassembled WGS sequence"/>
</dbReference>
<evidence type="ECO:0000256" key="4">
    <source>
        <dbReference type="ARBA" id="ARBA00023136"/>
    </source>
</evidence>
<sequence length="478" mass="50416">MSSPPALSPYRYLILLSFSLLTLVNSWLWITWSPLEASLTELWGVSDDAVNQLSSVFMFSYVLFGLPGLYLLDRKGLKWGLRAGAVLTFLGACVRAGLASPASRPAFLAAYAGSGVAALGQLFTLAIPPLLSASWFGSDERAFATGCGVTANQVGTAVGLGLTPVLVPRIGLLGNFLVAQAVVCGAVMALVFAVVEDRPGVAPSKSAAGKAELREGGGGARFAGYLAVVRELLGRGSTRWLAVAYGLSTGVFYSFATFLSQLLPDWSPDLAGWLGLDIVLVGLFGALLGGWLLDKTRRFGSVSRYFFALSFLLTVMWTAAVYYDAPRAALFAIGGGLGFALTGVLSVTFEWIAEITYPTNESTTAGMLNVSAQLCGCVMIWIIEVLLADFSVTAAHLFLNASAFLALVIVVLVVPDDEYLREKAEAETRPSRLSEGSFDGGAEGAAVAEGGGESDTRRLLQGSPKLSQKGRESSDGRI</sequence>
<feature type="transmembrane region" description="Helical" evidence="6">
    <location>
        <begin position="394"/>
        <end position="414"/>
    </location>
</feature>
<dbReference type="Pfam" id="PF07690">
    <property type="entry name" value="MFS_1"/>
    <property type="match status" value="1"/>
</dbReference>
<feature type="transmembrane region" description="Helical" evidence="6">
    <location>
        <begin position="12"/>
        <end position="32"/>
    </location>
</feature>
<feature type="region of interest" description="Disordered" evidence="5">
    <location>
        <begin position="424"/>
        <end position="478"/>
    </location>
</feature>
<evidence type="ECO:0000256" key="1">
    <source>
        <dbReference type="ARBA" id="ARBA00004141"/>
    </source>
</evidence>
<feature type="transmembrane region" description="Helical" evidence="6">
    <location>
        <begin position="52"/>
        <end position="72"/>
    </location>
</feature>
<dbReference type="PANTHER" id="PTHR10924">
    <property type="entry name" value="MAJOR FACILITATOR SUPERFAMILY PROTEIN-RELATED"/>
    <property type="match status" value="1"/>
</dbReference>
<evidence type="ECO:0000256" key="2">
    <source>
        <dbReference type="ARBA" id="ARBA00022692"/>
    </source>
</evidence>
<dbReference type="InterPro" id="IPR020846">
    <property type="entry name" value="MFS_dom"/>
</dbReference>
<feature type="transmembrane region" description="Helical" evidence="6">
    <location>
        <begin position="173"/>
        <end position="195"/>
    </location>
</feature>
<feature type="transmembrane region" description="Helical" evidence="6">
    <location>
        <begin position="305"/>
        <end position="323"/>
    </location>
</feature>
<dbReference type="SUPFAM" id="SSF103473">
    <property type="entry name" value="MFS general substrate transporter"/>
    <property type="match status" value="1"/>
</dbReference>
<feature type="transmembrane region" description="Helical" evidence="6">
    <location>
        <begin position="329"/>
        <end position="353"/>
    </location>
</feature>
<evidence type="ECO:0000256" key="6">
    <source>
        <dbReference type="SAM" id="Phobius"/>
    </source>
</evidence>
<keyword evidence="4 6" id="KW-0472">Membrane</keyword>
<feature type="domain" description="Major facilitator superfamily (MFS) profile" evidence="7">
    <location>
        <begin position="11"/>
        <end position="418"/>
    </location>
</feature>
<comment type="subcellular location">
    <subcellularLocation>
        <location evidence="1">Membrane</location>
        <topology evidence="1">Multi-pass membrane protein</topology>
    </subcellularLocation>
</comment>
<feature type="transmembrane region" description="Helical" evidence="6">
    <location>
        <begin position="240"/>
        <end position="259"/>
    </location>
</feature>
<keyword evidence="2 6" id="KW-0812">Transmembrane</keyword>
<feature type="transmembrane region" description="Helical" evidence="6">
    <location>
        <begin position="143"/>
        <end position="167"/>
    </location>
</feature>
<evidence type="ECO:0000313" key="9">
    <source>
        <dbReference type="Proteomes" id="UP001165060"/>
    </source>
</evidence>
<dbReference type="PANTHER" id="PTHR10924:SF4">
    <property type="entry name" value="GH15861P"/>
    <property type="match status" value="1"/>
</dbReference>
<feature type="compositionally biased region" description="Basic and acidic residues" evidence="5">
    <location>
        <begin position="469"/>
        <end position="478"/>
    </location>
</feature>
<name>A0ABQ6M7W3_9STRA</name>